<comment type="subcellular location">
    <subcellularLocation>
        <location evidence="1 9">Cell membrane</location>
        <topology evidence="1 9">Multi-pass membrane protein</topology>
    </subcellularLocation>
</comment>
<name>A0A073JSI8_9BACI</name>
<dbReference type="SUPFAM" id="SSF161098">
    <property type="entry name" value="MetI-like"/>
    <property type="match status" value="1"/>
</dbReference>
<feature type="transmembrane region" description="Helical" evidence="9">
    <location>
        <begin position="195"/>
        <end position="217"/>
    </location>
</feature>
<dbReference type="OrthoDB" id="9795403at2"/>
<feature type="domain" description="ABC transmembrane type-1" evidence="11">
    <location>
        <begin position="10"/>
        <end position="218"/>
    </location>
</feature>
<dbReference type="GO" id="GO:0005886">
    <property type="term" value="C:plasma membrane"/>
    <property type="evidence" value="ECO:0007669"/>
    <property type="project" value="UniProtKB-SubCell"/>
</dbReference>
<evidence type="ECO:0000256" key="7">
    <source>
        <dbReference type="ARBA" id="ARBA00022989"/>
    </source>
</evidence>
<dbReference type="EMBL" id="JOTN01000018">
    <property type="protein sequence ID" value="KEK18034.1"/>
    <property type="molecule type" value="Genomic_DNA"/>
</dbReference>
<keyword evidence="13" id="KW-1185">Reference proteome</keyword>
<dbReference type="Pfam" id="PF00528">
    <property type="entry name" value="BPD_transp_1"/>
    <property type="match status" value="1"/>
</dbReference>
<dbReference type="eggNOG" id="COG4149">
    <property type="taxonomic scope" value="Bacteria"/>
</dbReference>
<dbReference type="PANTHER" id="PTHR30183:SF3">
    <property type="entry name" value="MOLYBDENUM TRANSPORT SYSTEM PERMEASE PROTEIN MODB"/>
    <property type="match status" value="1"/>
</dbReference>
<dbReference type="InterPro" id="IPR000515">
    <property type="entry name" value="MetI-like"/>
</dbReference>
<evidence type="ECO:0000256" key="4">
    <source>
        <dbReference type="ARBA" id="ARBA00022475"/>
    </source>
</evidence>
<organism evidence="12 13">
    <name type="scientific">Bacillus manliponensis</name>
    <dbReference type="NCBI Taxonomy" id="574376"/>
    <lineage>
        <taxon>Bacteria</taxon>
        <taxon>Bacillati</taxon>
        <taxon>Bacillota</taxon>
        <taxon>Bacilli</taxon>
        <taxon>Bacillales</taxon>
        <taxon>Bacillaceae</taxon>
        <taxon>Bacillus</taxon>
        <taxon>Bacillus cereus group</taxon>
    </lineage>
</organism>
<dbReference type="NCBIfam" id="TIGR02141">
    <property type="entry name" value="modB_ABC"/>
    <property type="match status" value="1"/>
</dbReference>
<keyword evidence="4 10" id="KW-1003">Cell membrane</keyword>
<sequence length="224" mass="24630">MSFHNFWSPILLSLQVATCATIIVTVFGTIIGRALSRSTWRYKTLLETVFLLPMVLPPTVIGFFLIIIFGRNSIFGKWFETLFQQSIMFTTVAAIIASTVVAFPLMYQSAKAGFSTTNRGIEDGARDLGANELQVFLHVTLPLAFPSLLSGIILSFVRALGEFGATLMFAGNIPGKTQTIPTAIYMAIDASNMELAWMLVLTTVGMSLLFLLLVQFLNKRITST</sequence>
<dbReference type="AlphaFoldDB" id="A0A073JSI8"/>
<evidence type="ECO:0000313" key="12">
    <source>
        <dbReference type="EMBL" id="KEK18034.1"/>
    </source>
</evidence>
<dbReference type="Gene3D" id="1.10.3720.10">
    <property type="entry name" value="MetI-like"/>
    <property type="match status" value="1"/>
</dbReference>
<feature type="transmembrane region" description="Helical" evidence="9">
    <location>
        <begin position="6"/>
        <end position="32"/>
    </location>
</feature>
<feature type="transmembrane region" description="Helical" evidence="9">
    <location>
        <begin position="135"/>
        <end position="157"/>
    </location>
</feature>
<dbReference type="InterPro" id="IPR011867">
    <property type="entry name" value="ModB_ABC"/>
</dbReference>
<keyword evidence="6 9" id="KW-0812">Transmembrane</keyword>
<keyword evidence="3 9" id="KW-0813">Transport</keyword>
<evidence type="ECO:0000259" key="11">
    <source>
        <dbReference type="PROSITE" id="PS50928"/>
    </source>
</evidence>
<dbReference type="STRING" id="574376.BAMA_07555"/>
<reference evidence="12 13" key="1">
    <citation type="submission" date="2014-06" db="EMBL/GenBank/DDBJ databases">
        <title>Draft genome sequence of Bacillus manliponensis JCM 15802 (MCCC 1A00708).</title>
        <authorList>
            <person name="Lai Q."/>
            <person name="Liu Y."/>
            <person name="Shao Z."/>
        </authorList>
    </citation>
    <scope>NUCLEOTIDE SEQUENCE [LARGE SCALE GENOMIC DNA]</scope>
    <source>
        <strain evidence="12 13">JCM 15802</strain>
    </source>
</reference>
<dbReference type="InterPro" id="IPR035906">
    <property type="entry name" value="MetI-like_sf"/>
</dbReference>
<evidence type="ECO:0000256" key="1">
    <source>
        <dbReference type="ARBA" id="ARBA00004651"/>
    </source>
</evidence>
<dbReference type="PANTHER" id="PTHR30183">
    <property type="entry name" value="MOLYBDENUM TRANSPORT SYSTEM PERMEASE PROTEIN MODB"/>
    <property type="match status" value="1"/>
</dbReference>
<keyword evidence="8 9" id="KW-0472">Membrane</keyword>
<comment type="caution">
    <text evidence="12">The sequence shown here is derived from an EMBL/GenBank/DDBJ whole genome shotgun (WGS) entry which is preliminary data.</text>
</comment>
<evidence type="ECO:0000256" key="2">
    <source>
        <dbReference type="ARBA" id="ARBA00007069"/>
    </source>
</evidence>
<protein>
    <recommendedName>
        <fullName evidence="10">Molybdenum transport system permease</fullName>
    </recommendedName>
</protein>
<evidence type="ECO:0000256" key="6">
    <source>
        <dbReference type="ARBA" id="ARBA00022692"/>
    </source>
</evidence>
<keyword evidence="5 10" id="KW-0500">Molybdenum</keyword>
<feature type="transmembrane region" description="Helical" evidence="9">
    <location>
        <begin position="82"/>
        <end position="107"/>
    </location>
</feature>
<evidence type="ECO:0000313" key="13">
    <source>
        <dbReference type="Proteomes" id="UP000027822"/>
    </source>
</evidence>
<evidence type="ECO:0000256" key="8">
    <source>
        <dbReference type="ARBA" id="ARBA00023136"/>
    </source>
</evidence>
<dbReference type="PROSITE" id="PS50928">
    <property type="entry name" value="ABC_TM1"/>
    <property type="match status" value="1"/>
</dbReference>
<evidence type="ECO:0000256" key="9">
    <source>
        <dbReference type="RuleBase" id="RU363032"/>
    </source>
</evidence>
<dbReference type="FunFam" id="1.10.3720.10:FF:000050">
    <property type="entry name" value="Molybdenum transport system permease"/>
    <property type="match status" value="1"/>
</dbReference>
<gene>
    <name evidence="12" type="ORF">BAMA_07555</name>
</gene>
<accession>A0A073JSI8</accession>
<keyword evidence="7 9" id="KW-1133">Transmembrane helix</keyword>
<evidence type="ECO:0000256" key="3">
    <source>
        <dbReference type="ARBA" id="ARBA00022448"/>
    </source>
</evidence>
<evidence type="ECO:0000256" key="10">
    <source>
        <dbReference type="RuleBase" id="RU365097"/>
    </source>
</evidence>
<comment type="similarity">
    <text evidence="2 10">Belongs to the binding-protein-dependent transport system permease family. CysTW subfamily.</text>
</comment>
<evidence type="ECO:0000256" key="5">
    <source>
        <dbReference type="ARBA" id="ARBA00022505"/>
    </source>
</evidence>
<dbReference type="CDD" id="cd06261">
    <property type="entry name" value="TM_PBP2"/>
    <property type="match status" value="1"/>
</dbReference>
<dbReference type="GO" id="GO:0015098">
    <property type="term" value="F:molybdate ion transmembrane transporter activity"/>
    <property type="evidence" value="ECO:0007669"/>
    <property type="project" value="UniProtKB-UniRule"/>
</dbReference>
<dbReference type="Proteomes" id="UP000027822">
    <property type="component" value="Unassembled WGS sequence"/>
</dbReference>
<comment type="function">
    <text evidence="10">Part of the binding-protein-dependent transport system for molybdenum; probably responsible for the translocation of the substrate across the membrane.</text>
</comment>
<proteinExistence type="inferred from homology"/>
<feature type="transmembrane region" description="Helical" evidence="9">
    <location>
        <begin position="44"/>
        <end position="70"/>
    </location>
</feature>